<dbReference type="EMBL" id="JAAAWN010000001">
    <property type="protein sequence ID" value="NDV89719.1"/>
    <property type="molecule type" value="Genomic_DNA"/>
</dbReference>
<reference evidence="2 3" key="1">
    <citation type="submission" date="2020-01" db="EMBL/GenBank/DDBJ databases">
        <authorList>
            <person name="Chen J."/>
            <person name="Zhu S."/>
            <person name="Yang J."/>
        </authorList>
    </citation>
    <scope>NUCLEOTIDE SEQUENCE [LARGE SCALE GENOMIC DNA]</scope>
    <source>
        <strain evidence="2 3">345S023</strain>
    </source>
</reference>
<keyword evidence="3" id="KW-1185">Reference proteome</keyword>
<feature type="signal peptide" evidence="1">
    <location>
        <begin position="1"/>
        <end position="25"/>
    </location>
</feature>
<dbReference type="InterPro" id="IPR021307">
    <property type="entry name" value="DUF2884"/>
</dbReference>
<name>A0A7X5LIN9_9ALTE</name>
<protein>
    <submittedName>
        <fullName evidence="2">DUF2884 family protein</fullName>
    </submittedName>
</protein>
<evidence type="ECO:0000256" key="1">
    <source>
        <dbReference type="SAM" id="SignalP"/>
    </source>
</evidence>
<comment type="caution">
    <text evidence="2">The sequence shown here is derived from an EMBL/GenBank/DDBJ whole genome shotgun (WGS) entry which is preliminary data.</text>
</comment>
<keyword evidence="1" id="KW-0732">Signal</keyword>
<gene>
    <name evidence="2" type="ORF">GTH32_00725</name>
</gene>
<dbReference type="RefSeq" id="WP_163083316.1">
    <property type="nucleotide sequence ID" value="NZ_JAAAWN010000001.1"/>
</dbReference>
<evidence type="ECO:0000313" key="2">
    <source>
        <dbReference type="EMBL" id="NDV89719.1"/>
    </source>
</evidence>
<evidence type="ECO:0000313" key="3">
    <source>
        <dbReference type="Proteomes" id="UP000470213"/>
    </source>
</evidence>
<dbReference type="Pfam" id="PF11101">
    <property type="entry name" value="DUF2884"/>
    <property type="match status" value="1"/>
</dbReference>
<organism evidence="2 3">
    <name type="scientific">Alteromonas profundi</name>
    <dbReference type="NCBI Taxonomy" id="2696062"/>
    <lineage>
        <taxon>Bacteria</taxon>
        <taxon>Pseudomonadati</taxon>
        <taxon>Pseudomonadota</taxon>
        <taxon>Gammaproteobacteria</taxon>
        <taxon>Alteromonadales</taxon>
        <taxon>Alteromonadaceae</taxon>
        <taxon>Alteromonas/Salinimonas group</taxon>
        <taxon>Alteromonas</taxon>
    </lineage>
</organism>
<sequence>MNYLNRLTTGFLSVFLLSWCAPASADFTCNIDFAYGLSVNDSQLRVMGKTRTLVQINNQSQLFVEGRWQSLTPEQQAWLNEYANGLHYVVPKMIVLATEGVDLAIDTIEHVYLGLVGSDHESYERLHLAMRRVQTRVNDKFRHASNHYFIGPGSLESVDEFVDSEIEAQLEEAISTSVGGILSAIGGINTNGQDVSSEKVEEITRQLESVGEQLDKDVGDKATTLRKKARWFCEKLKRLDIAEEKLRASVPAFAPYDIITAQPNKHSRSTD</sequence>
<dbReference type="AlphaFoldDB" id="A0A7X5LIN9"/>
<dbReference type="Proteomes" id="UP000470213">
    <property type="component" value="Unassembled WGS sequence"/>
</dbReference>
<feature type="chain" id="PRO_5031273077" evidence="1">
    <location>
        <begin position="26"/>
        <end position="271"/>
    </location>
</feature>
<accession>A0A7X5LIN9</accession>
<proteinExistence type="predicted"/>